<dbReference type="Gene3D" id="3.40.50.360">
    <property type="match status" value="1"/>
</dbReference>
<dbReference type="InterPro" id="IPR050712">
    <property type="entry name" value="NAD(P)H-dep_reductase"/>
</dbReference>
<evidence type="ECO:0000256" key="4">
    <source>
        <dbReference type="ARBA" id="ARBA00022643"/>
    </source>
</evidence>
<reference evidence="8 9" key="1">
    <citation type="submission" date="2016-10" db="EMBL/GenBank/DDBJ databases">
        <authorList>
            <person name="Varghese N."/>
            <person name="Submissions S."/>
        </authorList>
    </citation>
    <scope>NUCLEOTIDE SEQUENCE [LARGE SCALE GENOMIC DNA]</scope>
    <source>
        <strain evidence="8 9">IBRC-M10081</strain>
    </source>
</reference>
<keyword evidence="4" id="KW-0288">FMN</keyword>
<evidence type="ECO:0000313" key="8">
    <source>
        <dbReference type="EMBL" id="SEW13978.1"/>
    </source>
</evidence>
<dbReference type="OrthoDB" id="9812295at2"/>
<dbReference type="AlphaFoldDB" id="A0A662Z4Q4"/>
<dbReference type="InterPro" id="IPR005025">
    <property type="entry name" value="FMN_Rdtase-like_dom"/>
</dbReference>
<evidence type="ECO:0000256" key="6">
    <source>
        <dbReference type="ARBA" id="ARBA00032807"/>
    </source>
</evidence>
<evidence type="ECO:0000256" key="5">
    <source>
        <dbReference type="ARBA" id="ARBA00031831"/>
    </source>
</evidence>
<evidence type="ECO:0000256" key="2">
    <source>
        <dbReference type="ARBA" id="ARBA00011881"/>
    </source>
</evidence>
<comment type="similarity">
    <text evidence="1">Belongs to the azoreductase type 2 family.</text>
</comment>
<evidence type="ECO:0000259" key="7">
    <source>
        <dbReference type="Pfam" id="PF03358"/>
    </source>
</evidence>
<dbReference type="Proteomes" id="UP000243605">
    <property type="component" value="Unassembled WGS sequence"/>
</dbReference>
<evidence type="ECO:0000256" key="1">
    <source>
        <dbReference type="ARBA" id="ARBA00009428"/>
    </source>
</evidence>
<feature type="domain" description="NADPH-dependent FMN reductase-like" evidence="7">
    <location>
        <begin position="3"/>
        <end position="145"/>
    </location>
</feature>
<gene>
    <name evidence="8" type="ORF">SAMN05192557_1773</name>
</gene>
<dbReference type="GO" id="GO:0005829">
    <property type="term" value="C:cytosol"/>
    <property type="evidence" value="ECO:0007669"/>
    <property type="project" value="TreeGrafter"/>
</dbReference>
<dbReference type="Pfam" id="PF03358">
    <property type="entry name" value="FMN_red"/>
    <property type="match status" value="1"/>
</dbReference>
<dbReference type="PANTHER" id="PTHR30543">
    <property type="entry name" value="CHROMATE REDUCTASE"/>
    <property type="match status" value="1"/>
</dbReference>
<accession>A0A662Z4Q4</accession>
<organism evidence="8 9">
    <name type="scientific">Aliicoccus persicus</name>
    <dbReference type="NCBI Taxonomy" id="930138"/>
    <lineage>
        <taxon>Bacteria</taxon>
        <taxon>Bacillati</taxon>
        <taxon>Bacillota</taxon>
        <taxon>Bacilli</taxon>
        <taxon>Bacillales</taxon>
        <taxon>Staphylococcaceae</taxon>
        <taxon>Aliicoccus</taxon>
    </lineage>
</organism>
<evidence type="ECO:0000256" key="3">
    <source>
        <dbReference type="ARBA" id="ARBA00016393"/>
    </source>
</evidence>
<dbReference type="GO" id="GO:0010181">
    <property type="term" value="F:FMN binding"/>
    <property type="evidence" value="ECO:0007669"/>
    <property type="project" value="TreeGrafter"/>
</dbReference>
<dbReference type="PANTHER" id="PTHR30543:SF21">
    <property type="entry name" value="NAD(P)H-DEPENDENT FMN REDUCTASE LOT6"/>
    <property type="match status" value="1"/>
</dbReference>
<proteinExistence type="inferred from homology"/>
<dbReference type="EMBL" id="FOIT01000006">
    <property type="protein sequence ID" value="SEW13978.1"/>
    <property type="molecule type" value="Genomic_DNA"/>
</dbReference>
<evidence type="ECO:0000313" key="9">
    <source>
        <dbReference type="Proteomes" id="UP000243605"/>
    </source>
</evidence>
<dbReference type="InterPro" id="IPR029039">
    <property type="entry name" value="Flavoprotein-like_sf"/>
</dbReference>
<sequence>MLKIGIILGSTRDGRVSPAVAEWVLGFTKDNTEAEFEIVDIKDYNFLEFNNMPPGMLNRQYGEDNVTRWSQKIDSLDGFIFVTPEYNKNISPSLKNAIDHLGPEWANKAAGSVSYGSTLGVAATFALRQTLSNLGVAIVPSFGALSIFTDFENMTEFKPGDHHADSINATIDRVVMWAKALKTIR</sequence>
<comment type="subunit">
    <text evidence="2">Homotetramer.</text>
</comment>
<protein>
    <recommendedName>
        <fullName evidence="3">FMN-dependent NADPH-azoreductase</fullName>
    </recommendedName>
    <alternativeName>
        <fullName evidence="6">NADPH-dependent flavo-azoreductase</fullName>
    </alternativeName>
    <alternativeName>
        <fullName evidence="5">NADPH-flavin azoreductase</fullName>
    </alternativeName>
</protein>
<keyword evidence="4" id="KW-0285">Flavoprotein</keyword>
<keyword evidence="9" id="KW-1185">Reference proteome</keyword>
<dbReference type="GO" id="GO:0016491">
    <property type="term" value="F:oxidoreductase activity"/>
    <property type="evidence" value="ECO:0007669"/>
    <property type="project" value="InterPro"/>
</dbReference>
<dbReference type="SUPFAM" id="SSF52218">
    <property type="entry name" value="Flavoproteins"/>
    <property type="match status" value="1"/>
</dbReference>
<dbReference type="RefSeq" id="WP_091475979.1">
    <property type="nucleotide sequence ID" value="NZ_FOIT01000006.1"/>
</dbReference>
<name>A0A662Z4Q4_9STAP</name>